<gene>
    <name evidence="1" type="ORF">L4923_23300</name>
</gene>
<dbReference type="Pfam" id="PF06169">
    <property type="entry name" value="DUF982"/>
    <property type="match status" value="1"/>
</dbReference>
<evidence type="ECO:0000313" key="1">
    <source>
        <dbReference type="EMBL" id="MCG7507971.1"/>
    </source>
</evidence>
<sequence length="109" mass="12131">MIDIFSIDREGFKNNSRYFVRNILRAGMENLKFENVITVRTDPAGGIRTLADISSCTGFLLREWPGRRGDKHRAALQACSDASSGKKSPDNARRAFVLAAREAGIMINQ</sequence>
<protein>
    <submittedName>
        <fullName evidence="1">DUF982 domain-containing protein</fullName>
    </submittedName>
</protein>
<dbReference type="RefSeq" id="WP_239369490.1">
    <property type="nucleotide sequence ID" value="NZ_JAKREW010000032.1"/>
</dbReference>
<dbReference type="InterPro" id="IPR010385">
    <property type="entry name" value="DUF982"/>
</dbReference>
<reference evidence="1 2" key="1">
    <citation type="submission" date="2022-02" db="EMBL/GenBank/DDBJ databases">
        <title>Draft genome sequence of Mezorhizobium retamae strain IRAMC:0171 isolated from Retama raetam nodules.</title>
        <authorList>
            <person name="Bengaied R."/>
            <person name="Sbissi I."/>
            <person name="Huber K."/>
            <person name="Ghodbane F."/>
            <person name="Nouioui I."/>
            <person name="Tarhouni M."/>
            <person name="Gtari M."/>
        </authorList>
    </citation>
    <scope>NUCLEOTIDE SEQUENCE [LARGE SCALE GENOMIC DNA]</scope>
    <source>
        <strain evidence="1 2">IRAMC:0171</strain>
    </source>
</reference>
<name>A0ABS9QKM5_9HYPH</name>
<accession>A0ABS9QKM5</accession>
<dbReference type="Proteomes" id="UP001201701">
    <property type="component" value="Unassembled WGS sequence"/>
</dbReference>
<keyword evidence="2" id="KW-1185">Reference proteome</keyword>
<evidence type="ECO:0000313" key="2">
    <source>
        <dbReference type="Proteomes" id="UP001201701"/>
    </source>
</evidence>
<organism evidence="1 2">
    <name type="scientific">Mesorhizobium retamae</name>
    <dbReference type="NCBI Taxonomy" id="2912854"/>
    <lineage>
        <taxon>Bacteria</taxon>
        <taxon>Pseudomonadati</taxon>
        <taxon>Pseudomonadota</taxon>
        <taxon>Alphaproteobacteria</taxon>
        <taxon>Hyphomicrobiales</taxon>
        <taxon>Phyllobacteriaceae</taxon>
        <taxon>Mesorhizobium</taxon>
    </lineage>
</organism>
<proteinExistence type="predicted"/>
<dbReference type="EMBL" id="JAKREW010000032">
    <property type="protein sequence ID" value="MCG7507971.1"/>
    <property type="molecule type" value="Genomic_DNA"/>
</dbReference>
<comment type="caution">
    <text evidence="1">The sequence shown here is derived from an EMBL/GenBank/DDBJ whole genome shotgun (WGS) entry which is preliminary data.</text>
</comment>
<dbReference type="Gene3D" id="6.10.250.730">
    <property type="match status" value="1"/>
</dbReference>